<dbReference type="GO" id="GO:0005548">
    <property type="term" value="F:phospholipid transporter activity"/>
    <property type="evidence" value="ECO:0007669"/>
    <property type="project" value="TreeGrafter"/>
</dbReference>
<feature type="transmembrane region" description="Helical" evidence="1">
    <location>
        <begin position="226"/>
        <end position="245"/>
    </location>
</feature>
<keyword evidence="1" id="KW-0812">Transmembrane</keyword>
<feature type="transmembrane region" description="Helical" evidence="1">
    <location>
        <begin position="70"/>
        <end position="97"/>
    </location>
</feature>
<keyword evidence="3" id="KW-1185">Reference proteome</keyword>
<proteinExistence type="predicted"/>
<dbReference type="PANTHER" id="PTHR30188">
    <property type="entry name" value="ABC TRANSPORTER PERMEASE PROTEIN-RELATED"/>
    <property type="match status" value="1"/>
</dbReference>
<feature type="transmembrane region" description="Helical" evidence="1">
    <location>
        <begin position="203"/>
        <end position="220"/>
    </location>
</feature>
<dbReference type="KEGG" id="ebla:JGUZn3_11170"/>
<dbReference type="InterPro" id="IPR030802">
    <property type="entry name" value="Permease_MalE"/>
</dbReference>
<sequence>MRLSWAGLWSSRWFITFFRWLGFIGRVTRTHVRFFLVLVGTAWGVLRESVNPLSWRRTVVYEFRRTLSQAVGGGVMSTLFTATLTGIAIISQTIYWLGVAGMDQMTGSILATILLREVAPILVGIIMLGRSGMLAVAECGQLTRTGTIRLLESQGVDPFTFFVMSRAFSFTISSFTLGILFSFTALFVGYIISYSVGTTSSSVWFFFNTVLLSMTAWDYILVPLKFVTIGFFIGLGSTLTGLLIQSNESVSSLLPRAFARGILMVMFITVLFSININF</sequence>
<dbReference type="EMBL" id="CP060244">
    <property type="protein sequence ID" value="QNT78344.1"/>
    <property type="molecule type" value="Genomic_DNA"/>
</dbReference>
<dbReference type="Pfam" id="PF02405">
    <property type="entry name" value="MlaE"/>
    <property type="match status" value="1"/>
</dbReference>
<gene>
    <name evidence="2" type="ORF">JGUZn3_11170</name>
</gene>
<reference evidence="2 3" key="1">
    <citation type="submission" date="2020-08" db="EMBL/GenBank/DDBJ databases">
        <title>Complete genome sequence of Entomobacter blattae G55GP.</title>
        <authorList>
            <person name="Poehlein A."/>
            <person name="Guzman J."/>
            <person name="Daniel R."/>
            <person name="Vilcinskas A."/>
        </authorList>
    </citation>
    <scope>NUCLEOTIDE SEQUENCE [LARGE SCALE GENOMIC DNA]</scope>
    <source>
        <strain evidence="2 3">G55GP</strain>
    </source>
</reference>
<organism evidence="2 3">
    <name type="scientific">Entomobacter blattae</name>
    <dbReference type="NCBI Taxonomy" id="2762277"/>
    <lineage>
        <taxon>Bacteria</taxon>
        <taxon>Pseudomonadati</taxon>
        <taxon>Pseudomonadota</taxon>
        <taxon>Alphaproteobacteria</taxon>
        <taxon>Acetobacterales</taxon>
        <taxon>Acetobacteraceae</taxon>
        <taxon>Entomobacter</taxon>
    </lineage>
</organism>
<feature type="transmembrane region" description="Helical" evidence="1">
    <location>
        <begin position="167"/>
        <end position="191"/>
    </location>
</feature>
<name>A0A7H1NRD4_9PROT</name>
<accession>A0A7H1NRD4</accession>
<feature type="transmembrane region" description="Helical" evidence="1">
    <location>
        <begin position="109"/>
        <end position="128"/>
    </location>
</feature>
<evidence type="ECO:0000313" key="3">
    <source>
        <dbReference type="Proteomes" id="UP000516349"/>
    </source>
</evidence>
<evidence type="ECO:0000313" key="2">
    <source>
        <dbReference type="EMBL" id="QNT78344.1"/>
    </source>
</evidence>
<protein>
    <submittedName>
        <fullName evidence="2">Permease MlaE</fullName>
    </submittedName>
</protein>
<dbReference type="Proteomes" id="UP000516349">
    <property type="component" value="Chromosome"/>
</dbReference>
<dbReference type="AlphaFoldDB" id="A0A7H1NRD4"/>
<dbReference type="GO" id="GO:0043190">
    <property type="term" value="C:ATP-binding cassette (ABC) transporter complex"/>
    <property type="evidence" value="ECO:0007669"/>
    <property type="project" value="InterPro"/>
</dbReference>
<dbReference type="RefSeq" id="WP_203414671.1">
    <property type="nucleotide sequence ID" value="NZ_CP060244.1"/>
</dbReference>
<keyword evidence="1" id="KW-0472">Membrane</keyword>
<feature type="transmembrane region" description="Helical" evidence="1">
    <location>
        <begin position="257"/>
        <end position="276"/>
    </location>
</feature>
<keyword evidence="1" id="KW-1133">Transmembrane helix</keyword>
<dbReference type="PANTHER" id="PTHR30188:SF4">
    <property type="entry name" value="PROTEIN TRIGALACTOSYLDIACYLGLYCEROL 1, CHLOROPLASTIC"/>
    <property type="match status" value="1"/>
</dbReference>
<evidence type="ECO:0000256" key="1">
    <source>
        <dbReference type="SAM" id="Phobius"/>
    </source>
</evidence>